<keyword evidence="4" id="KW-1185">Reference proteome</keyword>
<dbReference type="EMBL" id="JAALHA020000024">
    <property type="protein sequence ID" value="MDR9899376.1"/>
    <property type="molecule type" value="Genomic_DNA"/>
</dbReference>
<dbReference type="PROSITE" id="PS51257">
    <property type="entry name" value="PROKAR_LIPOPROTEIN"/>
    <property type="match status" value="1"/>
</dbReference>
<dbReference type="NCBIfam" id="TIGR01901">
    <property type="entry name" value="adhes_NPXG"/>
    <property type="match status" value="1"/>
</dbReference>
<proteinExistence type="predicted"/>
<feature type="domain" description="Filamentous haemagglutinin FhaB/tRNA nuclease CdiA-like TPS" evidence="2">
    <location>
        <begin position="31"/>
        <end position="142"/>
    </location>
</feature>
<dbReference type="Pfam" id="PF05860">
    <property type="entry name" value="TPS"/>
    <property type="match status" value="1"/>
</dbReference>
<dbReference type="Gene3D" id="2.160.20.10">
    <property type="entry name" value="Single-stranded right-handed beta-helix, Pectin lyase-like"/>
    <property type="match status" value="3"/>
</dbReference>
<dbReference type="InterPro" id="IPR011050">
    <property type="entry name" value="Pectin_lyase_fold/virulence"/>
</dbReference>
<dbReference type="InterPro" id="IPR000408">
    <property type="entry name" value="Reg_chr_condens"/>
</dbReference>
<accession>A0AAP5M8N6</accession>
<dbReference type="InterPro" id="IPR012334">
    <property type="entry name" value="Pectin_lyas_fold"/>
</dbReference>
<reference evidence="4" key="1">
    <citation type="journal article" date="2021" name="Science">
        <title>Hunting the eagle killer: A cyanobacterial neurotoxin causes vacuolar myelinopathy.</title>
        <authorList>
            <person name="Breinlinger S."/>
            <person name="Phillips T.J."/>
            <person name="Haram B.N."/>
            <person name="Mares J."/>
            <person name="Martinez Yerena J.A."/>
            <person name="Hrouzek P."/>
            <person name="Sobotka R."/>
            <person name="Henderson W.M."/>
            <person name="Schmieder P."/>
            <person name="Williams S.M."/>
            <person name="Lauderdale J.D."/>
            <person name="Wilde H.D."/>
            <person name="Gerrin W."/>
            <person name="Kust A."/>
            <person name="Washington J.W."/>
            <person name="Wagner C."/>
            <person name="Geier B."/>
            <person name="Liebeke M."/>
            <person name="Enke H."/>
            <person name="Niedermeyer T.H.J."/>
            <person name="Wilde S.B."/>
        </authorList>
    </citation>
    <scope>NUCLEOTIDE SEQUENCE [LARGE SCALE GENOMIC DNA]</scope>
    <source>
        <strain evidence="4">Thurmond2011</strain>
    </source>
</reference>
<feature type="signal peptide" evidence="1">
    <location>
        <begin position="1"/>
        <end position="26"/>
    </location>
</feature>
<dbReference type="RefSeq" id="WP_208341295.1">
    <property type="nucleotide sequence ID" value="NZ_CAWQFN010000855.1"/>
</dbReference>
<feature type="chain" id="PRO_5042969551" evidence="1">
    <location>
        <begin position="27"/>
        <end position="1010"/>
    </location>
</feature>
<dbReference type="InterPro" id="IPR008638">
    <property type="entry name" value="FhaB/CdiA-like_TPS"/>
</dbReference>
<comment type="caution">
    <text evidence="3">The sequence shown here is derived from an EMBL/GenBank/DDBJ whole genome shotgun (WGS) entry which is preliminary data.</text>
</comment>
<dbReference type="SUPFAM" id="SSF51126">
    <property type="entry name" value="Pectin lyase-like"/>
    <property type="match status" value="4"/>
</dbReference>
<sequence>MASIWRWLLGSALSSACTFVTSSATAQITPDTSLPNNSTVTIDGSTFNIRGGTQAGRNLFHSFQQFSVPTGSTASFNNGLDVQNIFSRVTGGSVSNINGIIKANGTANLFLLNPSGIVFGKNASLNVGGSFVATTANAIQFGNLGFFSASEPNNPAVLTINPTALFYNQISAASIQNNSTAPDTVAPTRANSFGLRVPDGKSLLLVGGDINIDGGRLNAYGGQVFLGGLATPGMVGLGVDGNNFSLSFPTQSTAASVSLLNGASVNVTAGGGGSITVNANNVNITGGSQLNAGIAQGLGNIGVSAGDININATGTVTINQASSISNTVANRARGDTGNINIQAGDIFINSITNTTNNTHLLETVNKTPLGRTGNISLKASGNISVTGQNLVGDNDGSVISTFGPNVKTGDISLNANGTISLNNAYFVTSNFRGDAGNISLQGNKSVSLANNSSLVATSFGRGNSGNITVESLSGSVSFQNSLVSTAVGDPGAIRSNLTLGNGGNINISGQSVAITDGAEISSRTFSGLSSGNIQITGIEQVEILGRAPTIPRPDSSRAGTYLYSTVTATSEQPSRGVAGDIKITTKNLRVADGGILRAESKNNARGGSIKINASSFELTGGGQLINTAFGKGDAGNIILNVKDSVFISGINPDKSILFKRIADDFTQKELRETRADGSPKYTPEQAKVDGIRHAQSFVDIDPNNPSASGIYANTSKVSTGKGGNVNIRTGQLLVRDAAQVTVSSLGSGNAGNVQVSADSIRLDNQGKLTAETASGQGGSITLTPNNLLVLRHSSQISTSAGRNLGGGNGGNITIDTPSGFIIAAMGENSDITANAFSASGGRVMVKAASIFGMVSRTRNQLQQLLGTTDPTKLDPSLLPTNDITAISQGNPSLNGTVTINTPDVDPSRGLVQLPAAPVNVQITQGCQASRKQSSLAFFNIGKGGVAPNPYEPQSSSDIWEDVPTTMRKTENSPPLSEIVPAKGWVFDGKGNVTLIPETSLLDSHSLCRLR</sequence>
<protein>
    <submittedName>
        <fullName evidence="3">Filamentous hemagglutinin N-terminal domain-containing protein</fullName>
    </submittedName>
</protein>
<dbReference type="Proteomes" id="UP000667802">
    <property type="component" value="Unassembled WGS sequence"/>
</dbReference>
<organism evidence="3 4">
    <name type="scientific">Aetokthonos hydrillicola Thurmond2011</name>
    <dbReference type="NCBI Taxonomy" id="2712845"/>
    <lineage>
        <taxon>Bacteria</taxon>
        <taxon>Bacillati</taxon>
        <taxon>Cyanobacteriota</taxon>
        <taxon>Cyanophyceae</taxon>
        <taxon>Nostocales</taxon>
        <taxon>Hapalosiphonaceae</taxon>
        <taxon>Aetokthonos</taxon>
    </lineage>
</organism>
<evidence type="ECO:0000313" key="3">
    <source>
        <dbReference type="EMBL" id="MDR9899376.1"/>
    </source>
</evidence>
<gene>
    <name evidence="3" type="ORF">G7B40_033165</name>
</gene>
<evidence type="ECO:0000256" key="1">
    <source>
        <dbReference type="SAM" id="SignalP"/>
    </source>
</evidence>
<keyword evidence="1" id="KW-0732">Signal</keyword>
<dbReference type="AlphaFoldDB" id="A0AAP5M8N6"/>
<evidence type="ECO:0000313" key="4">
    <source>
        <dbReference type="Proteomes" id="UP000667802"/>
    </source>
</evidence>
<dbReference type="PROSITE" id="PS50012">
    <property type="entry name" value="RCC1_3"/>
    <property type="match status" value="1"/>
</dbReference>
<dbReference type="SMART" id="SM00912">
    <property type="entry name" value="Haemagg_act"/>
    <property type="match status" value="1"/>
</dbReference>
<name>A0AAP5M8N6_9CYAN</name>
<evidence type="ECO:0000259" key="2">
    <source>
        <dbReference type="SMART" id="SM00912"/>
    </source>
</evidence>